<reference evidence="2 3" key="1">
    <citation type="submission" date="2020-10" db="EMBL/GenBank/DDBJ databases">
        <title>Phylogeny of dyella-like bacteria.</title>
        <authorList>
            <person name="Fu J."/>
        </authorList>
    </citation>
    <scope>NUCLEOTIDE SEQUENCE [LARGE SCALE GENOMIC DNA]</scope>
    <source>
        <strain evidence="2 3">DHOB07</strain>
    </source>
</reference>
<name>A0ABW8ITF9_9GAMM</name>
<organism evidence="2 3">
    <name type="scientific">Dyella lipolytica</name>
    <dbReference type="NCBI Taxonomy" id="1867835"/>
    <lineage>
        <taxon>Bacteria</taxon>
        <taxon>Pseudomonadati</taxon>
        <taxon>Pseudomonadota</taxon>
        <taxon>Gammaproteobacteria</taxon>
        <taxon>Lysobacterales</taxon>
        <taxon>Rhodanobacteraceae</taxon>
        <taxon>Dyella</taxon>
    </lineage>
</organism>
<dbReference type="EMBL" id="JADIKG010000011">
    <property type="protein sequence ID" value="MFK2873252.1"/>
    <property type="molecule type" value="Genomic_DNA"/>
</dbReference>
<evidence type="ECO:0000313" key="2">
    <source>
        <dbReference type="EMBL" id="MFK2873252.1"/>
    </source>
</evidence>
<dbReference type="Gene3D" id="3.20.20.80">
    <property type="entry name" value="Glycosidases"/>
    <property type="match status" value="1"/>
</dbReference>
<dbReference type="SUPFAM" id="SSF51445">
    <property type="entry name" value="(Trans)glycosidases"/>
    <property type="match status" value="1"/>
</dbReference>
<protein>
    <recommendedName>
        <fullName evidence="4">GH18 domain-containing protein</fullName>
    </recommendedName>
</protein>
<dbReference type="InterPro" id="IPR017853">
    <property type="entry name" value="GH"/>
</dbReference>
<dbReference type="Proteomes" id="UP001620405">
    <property type="component" value="Unassembled WGS sequence"/>
</dbReference>
<sequence length="361" mass="37601">MTAVMPLAKETAMVSRFLAALCLLLVGIASTGSVQATPISVYGAWLCSNDGCAWSTVRNMTDFDTNNNWLINRGDGSGLPSVNLVVLAFADPLVVLNNDSFPVGITPAIVQYFTSKGVRVMVSIGGITYTSNWDSALASNPTQLGINAANLAKSLGVGVEIDYENGTPNTAGLTAFVNAYRSVNPVDMTGANPAARLTVDLGAGDRYLGAMATWAAPLLSGTTPTLDYANAMVPSKQPSASAAEANWSEHINGEPQYAPPIPPLAPARFTGSLYITDSTKPIPECISFGTSLELSTDTFVQTVAPNGGGTTPGMLGYMFWAAEAPSSRNVTTDPPNACTSGVGVGAKTYDIPIPMPALTRY</sequence>
<evidence type="ECO:0008006" key="4">
    <source>
        <dbReference type="Google" id="ProtNLM"/>
    </source>
</evidence>
<comment type="caution">
    <text evidence="2">The sequence shown here is derived from an EMBL/GenBank/DDBJ whole genome shotgun (WGS) entry which is preliminary data.</text>
</comment>
<evidence type="ECO:0000256" key="1">
    <source>
        <dbReference type="SAM" id="SignalP"/>
    </source>
</evidence>
<gene>
    <name evidence="2" type="ORF">ISP13_06865</name>
</gene>
<feature type="chain" id="PRO_5046088593" description="GH18 domain-containing protein" evidence="1">
    <location>
        <begin position="37"/>
        <end position="361"/>
    </location>
</feature>
<accession>A0ABW8ITF9</accession>
<proteinExistence type="predicted"/>
<keyword evidence="3" id="KW-1185">Reference proteome</keyword>
<keyword evidence="1" id="KW-0732">Signal</keyword>
<evidence type="ECO:0000313" key="3">
    <source>
        <dbReference type="Proteomes" id="UP001620405"/>
    </source>
</evidence>
<feature type="signal peptide" evidence="1">
    <location>
        <begin position="1"/>
        <end position="36"/>
    </location>
</feature>